<dbReference type="SUPFAM" id="SSF57850">
    <property type="entry name" value="RING/U-box"/>
    <property type="match status" value="1"/>
</dbReference>
<proteinExistence type="predicted"/>
<dbReference type="Proteomes" id="UP000549394">
    <property type="component" value="Unassembled WGS sequence"/>
</dbReference>
<dbReference type="Gene3D" id="3.30.40.10">
    <property type="entry name" value="Zinc/RING finger domain, C3HC4 (zinc finger)"/>
    <property type="match status" value="1"/>
</dbReference>
<evidence type="ECO:0000256" key="3">
    <source>
        <dbReference type="ARBA" id="ARBA00022833"/>
    </source>
</evidence>
<comment type="caution">
    <text evidence="6">The sequence shown here is derived from an EMBL/GenBank/DDBJ whole genome shotgun (WGS) entry which is preliminary data.</text>
</comment>
<dbReference type="PROSITE" id="PS50089">
    <property type="entry name" value="ZF_RING_2"/>
    <property type="match status" value="1"/>
</dbReference>
<reference evidence="6 7" key="1">
    <citation type="submission" date="2020-08" db="EMBL/GenBank/DDBJ databases">
        <authorList>
            <person name="Hejnol A."/>
        </authorList>
    </citation>
    <scope>NUCLEOTIDE SEQUENCE [LARGE SCALE GENOMIC DNA]</scope>
</reference>
<protein>
    <recommendedName>
        <fullName evidence="5">RING-type domain-containing protein</fullName>
    </recommendedName>
</protein>
<dbReference type="AlphaFoldDB" id="A0A7I8VH44"/>
<keyword evidence="3" id="KW-0862">Zinc</keyword>
<organism evidence="6 7">
    <name type="scientific">Dimorphilus gyrociliatus</name>
    <dbReference type="NCBI Taxonomy" id="2664684"/>
    <lineage>
        <taxon>Eukaryota</taxon>
        <taxon>Metazoa</taxon>
        <taxon>Spiralia</taxon>
        <taxon>Lophotrochozoa</taxon>
        <taxon>Annelida</taxon>
        <taxon>Polychaeta</taxon>
        <taxon>Polychaeta incertae sedis</taxon>
        <taxon>Dinophilidae</taxon>
        <taxon>Dimorphilus</taxon>
    </lineage>
</organism>
<evidence type="ECO:0000313" key="7">
    <source>
        <dbReference type="Proteomes" id="UP000549394"/>
    </source>
</evidence>
<dbReference type="InterPro" id="IPR018957">
    <property type="entry name" value="Znf_C3HC4_RING-type"/>
</dbReference>
<dbReference type="InterPro" id="IPR013083">
    <property type="entry name" value="Znf_RING/FYVE/PHD"/>
</dbReference>
<accession>A0A7I8VH44</accession>
<sequence length="200" mass="23419">MECPVCLTSLQNLVGRRLPCHTTHIFCSKCLREIAKFTKSTIKNQFSCPLCKAIICLGRRGIEALPIVEWEPTLVHSLNNALIKMRNELTDKCIKEDKILKVQIEELISNMDKKKELIKEEIRNIYFKRNLKIFSIKDEIDNLDLKFGDETGERKLKNLFKIRRKLLNFLNMKSNETIQLPFNLDMPKIRLQISQNDLSQ</sequence>
<evidence type="ECO:0000256" key="4">
    <source>
        <dbReference type="PROSITE-ProRule" id="PRU00175"/>
    </source>
</evidence>
<evidence type="ECO:0000313" key="6">
    <source>
        <dbReference type="EMBL" id="CAD5114587.1"/>
    </source>
</evidence>
<name>A0A7I8VH44_9ANNE</name>
<evidence type="ECO:0000256" key="1">
    <source>
        <dbReference type="ARBA" id="ARBA00022723"/>
    </source>
</evidence>
<dbReference type="EMBL" id="CAJFCJ010000005">
    <property type="protein sequence ID" value="CAD5114587.1"/>
    <property type="molecule type" value="Genomic_DNA"/>
</dbReference>
<evidence type="ECO:0000256" key="2">
    <source>
        <dbReference type="ARBA" id="ARBA00022771"/>
    </source>
</evidence>
<feature type="domain" description="RING-type" evidence="5">
    <location>
        <begin position="3"/>
        <end position="52"/>
    </location>
</feature>
<keyword evidence="7" id="KW-1185">Reference proteome</keyword>
<keyword evidence="2 4" id="KW-0863">Zinc-finger</keyword>
<evidence type="ECO:0000259" key="5">
    <source>
        <dbReference type="PROSITE" id="PS50089"/>
    </source>
</evidence>
<keyword evidence="1" id="KW-0479">Metal-binding</keyword>
<gene>
    <name evidence="6" type="ORF">DGYR_LOCUS3415</name>
</gene>
<dbReference type="Pfam" id="PF00097">
    <property type="entry name" value="zf-C3HC4"/>
    <property type="match status" value="1"/>
</dbReference>
<dbReference type="GO" id="GO:0008270">
    <property type="term" value="F:zinc ion binding"/>
    <property type="evidence" value="ECO:0007669"/>
    <property type="project" value="UniProtKB-KW"/>
</dbReference>
<dbReference type="InterPro" id="IPR001841">
    <property type="entry name" value="Znf_RING"/>
</dbReference>